<dbReference type="EMBL" id="BJXL01000057">
    <property type="protein sequence ID" value="GEM83714.1"/>
    <property type="molecule type" value="Genomic_DNA"/>
</dbReference>
<protein>
    <recommendedName>
        <fullName evidence="1">DinB-like domain-containing protein</fullName>
    </recommendedName>
</protein>
<sequence length="157" mass="18148">MQNTLLNRFEVSLAGLPQILGKATPEQLRQRSQPEKWSAHENFAHLAHFTLVTQDRMARILQEEAPLIERLKPDTEPAFLLLVERSPQEVLAELKELRAQLNQQVAALSEAQLERVGIHSAAGPMPLREWLELFLVHEAHHLYLAFWRIREVLQQAR</sequence>
<dbReference type="InterPro" id="IPR024775">
    <property type="entry name" value="DinB-like"/>
</dbReference>
<evidence type="ECO:0000313" key="2">
    <source>
        <dbReference type="EMBL" id="GEM83714.1"/>
    </source>
</evidence>
<dbReference type="RefSeq" id="WP_119339740.1">
    <property type="nucleotide sequence ID" value="NZ_BJXL01000057.1"/>
</dbReference>
<dbReference type="InterPro" id="IPR034660">
    <property type="entry name" value="DinB/YfiT-like"/>
</dbReference>
<evidence type="ECO:0000259" key="1">
    <source>
        <dbReference type="Pfam" id="PF12867"/>
    </source>
</evidence>
<reference evidence="2 3" key="1">
    <citation type="submission" date="2019-07" db="EMBL/GenBank/DDBJ databases">
        <title>Whole genome shotgun sequence of Meiothermus hypogaeus NBRC 106114.</title>
        <authorList>
            <person name="Hosoyama A."/>
            <person name="Uohara A."/>
            <person name="Ohji S."/>
            <person name="Ichikawa N."/>
        </authorList>
    </citation>
    <scope>NUCLEOTIDE SEQUENCE [LARGE SCALE GENOMIC DNA]</scope>
    <source>
        <strain evidence="2 3">NBRC 106114</strain>
    </source>
</reference>
<dbReference type="OrthoDB" id="26887at2"/>
<gene>
    <name evidence="2" type="ORF">MHY01S_18800</name>
</gene>
<comment type="caution">
    <text evidence="2">The sequence shown here is derived from an EMBL/GenBank/DDBJ whole genome shotgun (WGS) entry which is preliminary data.</text>
</comment>
<dbReference type="AlphaFoldDB" id="A0A511R280"/>
<dbReference type="SUPFAM" id="SSF109854">
    <property type="entry name" value="DinB/YfiT-like putative metalloenzymes"/>
    <property type="match status" value="1"/>
</dbReference>
<proteinExistence type="predicted"/>
<dbReference type="Proteomes" id="UP000321197">
    <property type="component" value="Unassembled WGS sequence"/>
</dbReference>
<evidence type="ECO:0000313" key="3">
    <source>
        <dbReference type="Proteomes" id="UP000321197"/>
    </source>
</evidence>
<dbReference type="Pfam" id="PF12867">
    <property type="entry name" value="DinB_2"/>
    <property type="match status" value="1"/>
</dbReference>
<feature type="domain" description="DinB-like" evidence="1">
    <location>
        <begin position="9"/>
        <end position="143"/>
    </location>
</feature>
<name>A0A511R280_9DEIN</name>
<dbReference type="Gene3D" id="1.20.120.450">
    <property type="entry name" value="dinb family like domain"/>
    <property type="match status" value="1"/>
</dbReference>
<accession>A0A511R280</accession>
<organism evidence="2 3">
    <name type="scientific">Meiothermus hypogaeus NBRC 106114</name>
    <dbReference type="NCBI Taxonomy" id="1227553"/>
    <lineage>
        <taxon>Bacteria</taxon>
        <taxon>Thermotogati</taxon>
        <taxon>Deinococcota</taxon>
        <taxon>Deinococci</taxon>
        <taxon>Thermales</taxon>
        <taxon>Thermaceae</taxon>
        <taxon>Meiothermus</taxon>
    </lineage>
</organism>